<dbReference type="InterPro" id="IPR027417">
    <property type="entry name" value="P-loop_NTPase"/>
</dbReference>
<evidence type="ECO:0000256" key="1">
    <source>
        <dbReference type="ARBA" id="ARBA00005417"/>
    </source>
</evidence>
<dbReference type="InterPro" id="IPR050166">
    <property type="entry name" value="ABC_transporter_ATP-bind"/>
</dbReference>
<keyword evidence="5" id="KW-0547">Nucleotide-binding</keyword>
<evidence type="ECO:0000256" key="5">
    <source>
        <dbReference type="ARBA" id="ARBA00022741"/>
    </source>
</evidence>
<keyword evidence="6 9" id="KW-0067">ATP-binding</keyword>
<evidence type="ECO:0000256" key="4">
    <source>
        <dbReference type="ARBA" id="ARBA00022519"/>
    </source>
</evidence>
<dbReference type="Pfam" id="PF00005">
    <property type="entry name" value="ABC_tran"/>
    <property type="match status" value="1"/>
</dbReference>
<dbReference type="GO" id="GO:0005524">
    <property type="term" value="F:ATP binding"/>
    <property type="evidence" value="ECO:0007669"/>
    <property type="project" value="UniProtKB-KW"/>
</dbReference>
<reference evidence="10" key="1">
    <citation type="submission" date="2016-09" db="EMBL/GenBank/DDBJ databases">
        <authorList>
            <person name="Varghese N."/>
            <person name="Submissions S."/>
        </authorList>
    </citation>
    <scope>NUCLEOTIDE SEQUENCE [LARGE SCALE GENOMIC DNA]</scope>
    <source>
        <strain evidence="10">TNe-862</strain>
    </source>
</reference>
<feature type="compositionally biased region" description="Low complexity" evidence="7">
    <location>
        <begin position="21"/>
        <end position="40"/>
    </location>
</feature>
<dbReference type="PROSITE" id="PS00211">
    <property type="entry name" value="ABC_TRANSPORTER_1"/>
    <property type="match status" value="1"/>
</dbReference>
<evidence type="ECO:0000259" key="8">
    <source>
        <dbReference type="PROSITE" id="PS50893"/>
    </source>
</evidence>
<keyword evidence="4" id="KW-0997">Cell inner membrane</keyword>
<evidence type="ECO:0000256" key="6">
    <source>
        <dbReference type="ARBA" id="ARBA00022840"/>
    </source>
</evidence>
<feature type="domain" description="ABC transporter" evidence="8">
    <location>
        <begin position="54"/>
        <end position="285"/>
    </location>
</feature>
<evidence type="ECO:0000313" key="10">
    <source>
        <dbReference type="Proteomes" id="UP000198908"/>
    </source>
</evidence>
<proteinExistence type="inferred from homology"/>
<sequence>MNVNTSGYWEQTPLARRGSNAASAPAGDAEAGLRRGPAAAPRREAASSQRLLAIEGVSLEYRNRERIVRATHEVSFDVYGSDRFVLLGPSGCGKSTLLKAIAGFIEPVSGTVALDGRTVRGPGPDRVVVFQEFDQLPPWKTVVENIAFPLRIARKLSRGEARSRALHYLDKVGLAAFADAYPHTLSGGMKQRVAIARALAMQPRVLLMDEPFAALDALTRRKMQEELLRLWEDERFTLLFVTHSIEEALVVGNRILLLSPHPGRVRAELNSHVYTHASTGDDAFRASVARIHRMLFDTEEGAPALAGTVAEGRA</sequence>
<evidence type="ECO:0000313" key="9">
    <source>
        <dbReference type="EMBL" id="SDD73230.1"/>
    </source>
</evidence>
<dbReference type="PANTHER" id="PTHR42788">
    <property type="entry name" value="TAURINE IMPORT ATP-BINDING PROTEIN-RELATED"/>
    <property type="match status" value="1"/>
</dbReference>
<gene>
    <name evidence="9" type="ORF">SAMN05421548_12475</name>
</gene>
<evidence type="ECO:0000256" key="3">
    <source>
        <dbReference type="ARBA" id="ARBA00022475"/>
    </source>
</evidence>
<dbReference type="EMBL" id="FMYQ01000024">
    <property type="protein sequence ID" value="SDD73230.1"/>
    <property type="molecule type" value="Genomic_DNA"/>
</dbReference>
<organism evidence="9 10">
    <name type="scientific">Paraburkholderia lycopersici</name>
    <dbReference type="NCBI Taxonomy" id="416944"/>
    <lineage>
        <taxon>Bacteria</taxon>
        <taxon>Pseudomonadati</taxon>
        <taxon>Pseudomonadota</taxon>
        <taxon>Betaproteobacteria</taxon>
        <taxon>Burkholderiales</taxon>
        <taxon>Burkholderiaceae</taxon>
        <taxon>Paraburkholderia</taxon>
    </lineage>
</organism>
<dbReference type="InterPro" id="IPR003593">
    <property type="entry name" value="AAA+_ATPase"/>
</dbReference>
<keyword evidence="2" id="KW-0813">Transport</keyword>
<feature type="region of interest" description="Disordered" evidence="7">
    <location>
        <begin position="1"/>
        <end position="45"/>
    </location>
</feature>
<dbReference type="InterPro" id="IPR003439">
    <property type="entry name" value="ABC_transporter-like_ATP-bd"/>
</dbReference>
<keyword evidence="4" id="KW-0472">Membrane</keyword>
<dbReference type="AlphaFoldDB" id="A0A1G6X4V1"/>
<dbReference type="PROSITE" id="PS50893">
    <property type="entry name" value="ABC_TRANSPORTER_2"/>
    <property type="match status" value="1"/>
</dbReference>
<protein>
    <submittedName>
        <fullName evidence="9">NitT/TauT family transport system ATP-binding protein</fullName>
    </submittedName>
</protein>
<keyword evidence="3" id="KW-1003">Cell membrane</keyword>
<dbReference type="SUPFAM" id="SSF52540">
    <property type="entry name" value="P-loop containing nucleoside triphosphate hydrolases"/>
    <property type="match status" value="1"/>
</dbReference>
<dbReference type="InterPro" id="IPR017871">
    <property type="entry name" value="ABC_transporter-like_CS"/>
</dbReference>
<dbReference type="Proteomes" id="UP000198908">
    <property type="component" value="Unassembled WGS sequence"/>
</dbReference>
<dbReference type="PANTHER" id="PTHR42788:SF10">
    <property type="entry name" value="ABC TRANSPORTER ATP-BINDING PROTEIN"/>
    <property type="match status" value="1"/>
</dbReference>
<evidence type="ECO:0000256" key="2">
    <source>
        <dbReference type="ARBA" id="ARBA00022448"/>
    </source>
</evidence>
<dbReference type="SMART" id="SM00382">
    <property type="entry name" value="AAA"/>
    <property type="match status" value="1"/>
</dbReference>
<dbReference type="STRING" id="416944.SAMN05421548_12475"/>
<evidence type="ECO:0000256" key="7">
    <source>
        <dbReference type="SAM" id="MobiDB-lite"/>
    </source>
</evidence>
<accession>A0A1G6X4V1</accession>
<dbReference type="CDD" id="cd03293">
    <property type="entry name" value="ABC_NrtD_SsuB_transporters"/>
    <property type="match status" value="1"/>
</dbReference>
<name>A0A1G6X4V1_9BURK</name>
<dbReference type="Gene3D" id="3.40.50.300">
    <property type="entry name" value="P-loop containing nucleotide triphosphate hydrolases"/>
    <property type="match status" value="1"/>
</dbReference>
<comment type="similarity">
    <text evidence="1">Belongs to the ABC transporter superfamily.</text>
</comment>
<keyword evidence="10" id="KW-1185">Reference proteome</keyword>
<dbReference type="GO" id="GO:0016887">
    <property type="term" value="F:ATP hydrolysis activity"/>
    <property type="evidence" value="ECO:0007669"/>
    <property type="project" value="InterPro"/>
</dbReference>